<reference evidence="2" key="1">
    <citation type="submission" date="2022-07" db="EMBL/GenBank/DDBJ databases">
        <title>Phylogenomic reconstructions and comparative analyses of Kickxellomycotina fungi.</title>
        <authorList>
            <person name="Reynolds N.K."/>
            <person name="Stajich J.E."/>
            <person name="Barry K."/>
            <person name="Grigoriev I.V."/>
            <person name="Crous P."/>
            <person name="Smith M.E."/>
        </authorList>
    </citation>
    <scope>NUCLEOTIDE SEQUENCE</scope>
    <source>
        <strain evidence="2">RSA 1196</strain>
    </source>
</reference>
<keyword evidence="3" id="KW-1185">Reference proteome</keyword>
<feature type="region of interest" description="Disordered" evidence="1">
    <location>
        <begin position="1"/>
        <end position="35"/>
    </location>
</feature>
<gene>
    <name evidence="2" type="ORF">IWQ62_005361</name>
</gene>
<accession>A0A9W8E4K8</accession>
<dbReference type="EMBL" id="JANBPY010002171">
    <property type="protein sequence ID" value="KAJ1956192.1"/>
    <property type="molecule type" value="Genomic_DNA"/>
</dbReference>
<evidence type="ECO:0000313" key="2">
    <source>
        <dbReference type="EMBL" id="KAJ1956192.1"/>
    </source>
</evidence>
<sequence>MTASESKNVPAPKRAKCEGDSEARTTSTTSRGGSDAVSVASFCDAFVNRHAFNTTLSPETVLAQNLQ</sequence>
<organism evidence="2 3">
    <name type="scientific">Dispira parvispora</name>
    <dbReference type="NCBI Taxonomy" id="1520584"/>
    <lineage>
        <taxon>Eukaryota</taxon>
        <taxon>Fungi</taxon>
        <taxon>Fungi incertae sedis</taxon>
        <taxon>Zoopagomycota</taxon>
        <taxon>Kickxellomycotina</taxon>
        <taxon>Dimargaritomycetes</taxon>
        <taxon>Dimargaritales</taxon>
        <taxon>Dimargaritaceae</taxon>
        <taxon>Dispira</taxon>
    </lineage>
</organism>
<name>A0A9W8E4K8_9FUNG</name>
<feature type="compositionally biased region" description="Low complexity" evidence="1">
    <location>
        <begin position="24"/>
        <end position="34"/>
    </location>
</feature>
<evidence type="ECO:0000256" key="1">
    <source>
        <dbReference type="SAM" id="MobiDB-lite"/>
    </source>
</evidence>
<protein>
    <submittedName>
        <fullName evidence="2">Uncharacterized protein</fullName>
    </submittedName>
</protein>
<dbReference type="AlphaFoldDB" id="A0A9W8E4K8"/>
<proteinExistence type="predicted"/>
<comment type="caution">
    <text evidence="2">The sequence shown here is derived from an EMBL/GenBank/DDBJ whole genome shotgun (WGS) entry which is preliminary data.</text>
</comment>
<feature type="non-terminal residue" evidence="2">
    <location>
        <position position="67"/>
    </location>
</feature>
<dbReference type="Proteomes" id="UP001150925">
    <property type="component" value="Unassembled WGS sequence"/>
</dbReference>
<evidence type="ECO:0000313" key="3">
    <source>
        <dbReference type="Proteomes" id="UP001150925"/>
    </source>
</evidence>